<dbReference type="PANTHER" id="PTHR39963:SF1">
    <property type="entry name" value="MNMC-LIKE METHYLTRANSFERASE DOMAIN-CONTAINING PROTEIN"/>
    <property type="match status" value="1"/>
</dbReference>
<dbReference type="SUPFAM" id="SSF53335">
    <property type="entry name" value="S-adenosyl-L-methionine-dependent methyltransferases"/>
    <property type="match status" value="1"/>
</dbReference>
<name>A0A9D7XRF1_9BACT</name>
<dbReference type="Proteomes" id="UP000808337">
    <property type="component" value="Unassembled WGS sequence"/>
</dbReference>
<dbReference type="AlphaFoldDB" id="A0A9D7XRF1"/>
<dbReference type="InterPro" id="IPR029063">
    <property type="entry name" value="SAM-dependent_MTases_sf"/>
</dbReference>
<organism evidence="2 3">
    <name type="scientific">Candidatus Opimibacter skivensis</name>
    <dbReference type="NCBI Taxonomy" id="2982028"/>
    <lineage>
        <taxon>Bacteria</taxon>
        <taxon>Pseudomonadati</taxon>
        <taxon>Bacteroidota</taxon>
        <taxon>Saprospiria</taxon>
        <taxon>Saprospirales</taxon>
        <taxon>Saprospiraceae</taxon>
        <taxon>Candidatus Opimibacter</taxon>
    </lineage>
</organism>
<dbReference type="InterPro" id="IPR008471">
    <property type="entry name" value="MnmC-like_methylTransf"/>
</dbReference>
<gene>
    <name evidence="2" type="primary">mnmD</name>
    <name evidence="2" type="ORF">IPP15_02235</name>
</gene>
<protein>
    <submittedName>
        <fullName evidence="2">tRNA (5-methylaminomethyl-2-thiouridine)(34)-methyltransferase MnmD</fullName>
    </submittedName>
</protein>
<comment type="caution">
    <text evidence="2">The sequence shown here is derived from an EMBL/GenBank/DDBJ whole genome shotgun (WGS) entry which is preliminary data.</text>
</comment>
<dbReference type="EMBL" id="JADKGY010000001">
    <property type="protein sequence ID" value="MBK9981238.1"/>
    <property type="molecule type" value="Genomic_DNA"/>
</dbReference>
<sequence length="229" mass="26245">MINESVSPLLGREELFAVPTSDGSFTLYNKLFKATYHSLYGAVSESKHTYRQKCLDTQLHKARICILEFGFGTGLNAFLAFLFSQKHQLQVDYFGLECLPIEVSIINDLDYPGYLAFPDQKDILIKMHETRAFNTEYFTFQRHDSWNSLPDKVDFDCIFFDAFAPEVQPELWGQDMFDRLYRATASGGCLVTYCAKGDVRRNMEHSGYLVSRIPGAPGKRQMLQAFKPQ</sequence>
<reference evidence="2 3" key="1">
    <citation type="submission" date="2020-10" db="EMBL/GenBank/DDBJ databases">
        <title>Connecting structure to function with the recovery of over 1000 high-quality activated sludge metagenome-assembled genomes encoding full-length rRNA genes using long-read sequencing.</title>
        <authorList>
            <person name="Singleton C.M."/>
            <person name="Petriglieri F."/>
            <person name="Kristensen J.M."/>
            <person name="Kirkegaard R.H."/>
            <person name="Michaelsen T.Y."/>
            <person name="Andersen M.H."/>
            <person name="Karst S.M."/>
            <person name="Dueholm M.S."/>
            <person name="Nielsen P.H."/>
            <person name="Albertsen M."/>
        </authorList>
    </citation>
    <scope>NUCLEOTIDE SEQUENCE [LARGE SCALE GENOMIC DNA]</scope>
    <source>
        <strain evidence="2">Ribe_18-Q3-R11-54_MAXAC.273</strain>
    </source>
</reference>
<proteinExistence type="predicted"/>
<dbReference type="NCBIfam" id="NF033855">
    <property type="entry name" value="tRNA_MNMC2"/>
    <property type="match status" value="1"/>
</dbReference>
<dbReference type="InterPro" id="IPR047785">
    <property type="entry name" value="tRNA_MNMC2"/>
</dbReference>
<evidence type="ECO:0000313" key="2">
    <source>
        <dbReference type="EMBL" id="MBK9981238.1"/>
    </source>
</evidence>
<feature type="domain" description="MnmC-like methyltransferase" evidence="1">
    <location>
        <begin position="153"/>
        <end position="227"/>
    </location>
</feature>
<dbReference type="PANTHER" id="PTHR39963">
    <property type="entry name" value="SLL0983 PROTEIN"/>
    <property type="match status" value="1"/>
</dbReference>
<evidence type="ECO:0000313" key="3">
    <source>
        <dbReference type="Proteomes" id="UP000808337"/>
    </source>
</evidence>
<accession>A0A9D7XRF1</accession>
<dbReference type="GO" id="GO:0004808">
    <property type="term" value="F:tRNA (5-methylaminomethyl-2-thiouridylate)(34)-methyltransferase activity"/>
    <property type="evidence" value="ECO:0007669"/>
    <property type="project" value="InterPro"/>
</dbReference>
<dbReference type="Gene3D" id="3.40.50.150">
    <property type="entry name" value="Vaccinia Virus protein VP39"/>
    <property type="match status" value="1"/>
</dbReference>
<evidence type="ECO:0000259" key="1">
    <source>
        <dbReference type="Pfam" id="PF05430"/>
    </source>
</evidence>
<dbReference type="GO" id="GO:0016645">
    <property type="term" value="F:oxidoreductase activity, acting on the CH-NH group of donors"/>
    <property type="evidence" value="ECO:0007669"/>
    <property type="project" value="InterPro"/>
</dbReference>
<dbReference type="Pfam" id="PF05430">
    <property type="entry name" value="Methyltransf_30"/>
    <property type="match status" value="1"/>
</dbReference>